<dbReference type="GO" id="GO:0008474">
    <property type="term" value="F:palmitoyl-(protein) hydrolase activity"/>
    <property type="evidence" value="ECO:0007669"/>
    <property type="project" value="TreeGrafter"/>
</dbReference>
<gene>
    <name evidence="2" type="ORF">BD324DRAFT_261928</name>
</gene>
<feature type="domain" description="AB hydrolase-1" evidence="1">
    <location>
        <begin position="135"/>
        <end position="256"/>
    </location>
</feature>
<dbReference type="AlphaFoldDB" id="A0A1Y1UQA2"/>
<dbReference type="InParanoid" id="A0A1Y1UQA2"/>
<dbReference type="OrthoDB" id="10249433at2759"/>
<dbReference type="GO" id="GO:0016020">
    <property type="term" value="C:membrane"/>
    <property type="evidence" value="ECO:0007669"/>
    <property type="project" value="TreeGrafter"/>
</dbReference>
<dbReference type="InterPro" id="IPR029058">
    <property type="entry name" value="AB_hydrolase_fold"/>
</dbReference>
<proteinExistence type="predicted"/>
<dbReference type="PANTHER" id="PTHR12277:SF81">
    <property type="entry name" value="PROTEIN ABHD13"/>
    <property type="match status" value="1"/>
</dbReference>
<dbReference type="GeneID" id="33554124"/>
<dbReference type="STRING" id="4999.A0A1Y1UQA2"/>
<evidence type="ECO:0000313" key="2">
    <source>
        <dbReference type="EMBL" id="ORX40152.1"/>
    </source>
</evidence>
<dbReference type="Pfam" id="PF00561">
    <property type="entry name" value="Abhydrolase_1"/>
    <property type="match status" value="1"/>
</dbReference>
<dbReference type="PANTHER" id="PTHR12277">
    <property type="entry name" value="ALPHA/BETA HYDROLASE DOMAIN-CONTAINING PROTEIN"/>
    <property type="match status" value="1"/>
</dbReference>
<sequence length="342" mass="38092">MSLAWPLGDLLSTDTLYTCFKYAAGFGLAGSTIAATGLYLYQCKLIYPSYVPEGSRKIVPTPKDVALPYEDVKLTTSDGVKIRAYVIPARRKQISTEDLKMASPSARKEIAEKEVADWTEEMGQDEAIEYAKSRPTIILFHANAGNVGHRVPIARKFNADYKCNVFMLSYRGYGLSEGSASEMGIRKDVDAAFDYIRAHPILGSTKLVAYGQSIGGAVCLYTGYKYSDLLSGIIIENTFLSLPNLVPLVLPQLPKFLLPLLLTEQWDATLSLPHIPPSLPMLFLSGKRDALVPPAQMQELYRIRGDGKKRWKELDGEHNDTYLAKGYWEEVGDWLHEEVETP</sequence>
<keyword evidence="2" id="KW-0378">Hydrolase</keyword>
<dbReference type="EMBL" id="NBSH01000002">
    <property type="protein sequence ID" value="ORX40152.1"/>
    <property type="molecule type" value="Genomic_DNA"/>
</dbReference>
<dbReference type="SUPFAM" id="SSF53474">
    <property type="entry name" value="alpha/beta-Hydrolases"/>
    <property type="match status" value="1"/>
</dbReference>
<comment type="caution">
    <text evidence="2">The sequence shown here is derived from an EMBL/GenBank/DDBJ whole genome shotgun (WGS) entry which is preliminary data.</text>
</comment>
<dbReference type="FunCoup" id="A0A1Y1UQA2">
    <property type="interactions" value="146"/>
</dbReference>
<evidence type="ECO:0000259" key="1">
    <source>
        <dbReference type="Pfam" id="PF00561"/>
    </source>
</evidence>
<protein>
    <submittedName>
        <fullName evidence="2">Alpha/Beta hydrolase protein</fullName>
    </submittedName>
</protein>
<keyword evidence="3" id="KW-1185">Reference proteome</keyword>
<dbReference type="RefSeq" id="XP_021873937.1">
    <property type="nucleotide sequence ID" value="XM_022012316.1"/>
</dbReference>
<dbReference type="Proteomes" id="UP000193218">
    <property type="component" value="Unassembled WGS sequence"/>
</dbReference>
<organism evidence="2 3">
    <name type="scientific">Kockovaella imperatae</name>
    <dbReference type="NCBI Taxonomy" id="4999"/>
    <lineage>
        <taxon>Eukaryota</taxon>
        <taxon>Fungi</taxon>
        <taxon>Dikarya</taxon>
        <taxon>Basidiomycota</taxon>
        <taxon>Agaricomycotina</taxon>
        <taxon>Tremellomycetes</taxon>
        <taxon>Tremellales</taxon>
        <taxon>Cuniculitremaceae</taxon>
        <taxon>Kockovaella</taxon>
    </lineage>
</organism>
<name>A0A1Y1UQA2_9TREE</name>
<reference evidence="2 3" key="1">
    <citation type="submission" date="2017-03" db="EMBL/GenBank/DDBJ databases">
        <title>Widespread Adenine N6-methylation of Active Genes in Fungi.</title>
        <authorList>
            <consortium name="DOE Joint Genome Institute"/>
            <person name="Mondo S.J."/>
            <person name="Dannebaum R.O."/>
            <person name="Kuo R.C."/>
            <person name="Louie K.B."/>
            <person name="Bewick A.J."/>
            <person name="Labutti K."/>
            <person name="Haridas S."/>
            <person name="Kuo A."/>
            <person name="Salamov A."/>
            <person name="Ahrendt S.R."/>
            <person name="Lau R."/>
            <person name="Bowen B.P."/>
            <person name="Lipzen A."/>
            <person name="Sullivan W."/>
            <person name="Andreopoulos W.B."/>
            <person name="Clum A."/>
            <person name="Lindquist E."/>
            <person name="Daum C."/>
            <person name="Northen T.R."/>
            <person name="Ramamoorthy G."/>
            <person name="Schmitz R.J."/>
            <person name="Gryganskyi A."/>
            <person name="Culley D."/>
            <person name="Magnuson J."/>
            <person name="James T.Y."/>
            <person name="O'Malley M.A."/>
            <person name="Stajich J.E."/>
            <person name="Spatafora J.W."/>
            <person name="Visel A."/>
            <person name="Grigoriev I.V."/>
        </authorList>
    </citation>
    <scope>NUCLEOTIDE SEQUENCE [LARGE SCALE GENOMIC DNA]</scope>
    <source>
        <strain evidence="2 3">NRRL Y-17943</strain>
    </source>
</reference>
<evidence type="ECO:0000313" key="3">
    <source>
        <dbReference type="Proteomes" id="UP000193218"/>
    </source>
</evidence>
<dbReference type="InterPro" id="IPR000073">
    <property type="entry name" value="AB_hydrolase_1"/>
</dbReference>
<dbReference type="Gene3D" id="3.40.50.1820">
    <property type="entry name" value="alpha/beta hydrolase"/>
    <property type="match status" value="1"/>
</dbReference>
<accession>A0A1Y1UQA2</accession>